<dbReference type="InterPro" id="IPR012945">
    <property type="entry name" value="Tubulin-bd_cofactor_C_dom"/>
</dbReference>
<dbReference type="OrthoDB" id="2158412at2759"/>
<protein>
    <recommendedName>
        <fullName evidence="4">TBCC domain-containing protein 1</fullName>
    </recommendedName>
</protein>
<evidence type="ECO:0000313" key="9">
    <source>
        <dbReference type="Proteomes" id="UP000007241"/>
    </source>
</evidence>
<dbReference type="EMBL" id="GL882896">
    <property type="protein sequence ID" value="EGF76451.1"/>
    <property type="molecule type" value="Genomic_DNA"/>
</dbReference>
<dbReference type="GeneID" id="18239607"/>
<dbReference type="PANTHER" id="PTHR16052:SF0">
    <property type="entry name" value="TBCC DOMAIN-CONTAINING PROTEIN 1"/>
    <property type="match status" value="1"/>
</dbReference>
<dbReference type="STRING" id="684364.F4PDT5"/>
<dbReference type="InterPro" id="IPR006599">
    <property type="entry name" value="CARP_motif"/>
</dbReference>
<dbReference type="GO" id="GO:0000922">
    <property type="term" value="C:spindle pole"/>
    <property type="evidence" value="ECO:0007669"/>
    <property type="project" value="UniProtKB-SubCell"/>
</dbReference>
<keyword evidence="9" id="KW-1185">Reference proteome</keyword>
<dbReference type="HOGENOM" id="CLU_325955_0_0_1"/>
<gene>
    <name evidence="8" type="ORF">BATDEDRAFT_28370</name>
</gene>
<proteinExistence type="inferred from homology"/>
<name>F4PDT5_BATDJ</name>
<evidence type="ECO:0000256" key="3">
    <source>
        <dbReference type="ARBA" id="ARBA00008848"/>
    </source>
</evidence>
<dbReference type="Gene3D" id="2.160.20.70">
    <property type="match status" value="1"/>
</dbReference>
<dbReference type="InterPro" id="IPR017901">
    <property type="entry name" value="C-CAP_CF_C-like"/>
</dbReference>
<comment type="similarity">
    <text evidence="3">Belongs to the TBCC family.</text>
</comment>
<organism evidence="8 9">
    <name type="scientific">Batrachochytrium dendrobatidis (strain JAM81 / FGSC 10211)</name>
    <name type="common">Frog chytrid fungus</name>
    <dbReference type="NCBI Taxonomy" id="684364"/>
    <lineage>
        <taxon>Eukaryota</taxon>
        <taxon>Fungi</taxon>
        <taxon>Fungi incertae sedis</taxon>
        <taxon>Chytridiomycota</taxon>
        <taxon>Chytridiomycota incertae sedis</taxon>
        <taxon>Chytridiomycetes</taxon>
        <taxon>Rhizophydiales</taxon>
        <taxon>Rhizophydiales incertae sedis</taxon>
        <taxon>Batrachochytrium</taxon>
    </lineage>
</organism>
<dbReference type="PANTHER" id="PTHR16052">
    <property type="entry name" value="TBCC DOMAIN-CONTAINING PROTEIN 1"/>
    <property type="match status" value="1"/>
</dbReference>
<evidence type="ECO:0000259" key="7">
    <source>
        <dbReference type="PROSITE" id="PS51329"/>
    </source>
</evidence>
<feature type="domain" description="C-CAP/cofactor C-like" evidence="7">
    <location>
        <begin position="487"/>
        <end position="648"/>
    </location>
</feature>
<dbReference type="InterPro" id="IPR016098">
    <property type="entry name" value="CAP/MinC_C"/>
</dbReference>
<dbReference type="Proteomes" id="UP000007241">
    <property type="component" value="Unassembled WGS sequence"/>
</dbReference>
<dbReference type="AlphaFoldDB" id="F4PDT5"/>
<accession>F4PDT5</accession>
<evidence type="ECO:0000313" key="8">
    <source>
        <dbReference type="EMBL" id="EGF76451.1"/>
    </source>
</evidence>
<dbReference type="PROSITE" id="PS51329">
    <property type="entry name" value="C_CAP_COFACTOR_C"/>
    <property type="match status" value="1"/>
</dbReference>
<dbReference type="InterPro" id="IPR039589">
    <property type="entry name" value="TBCC1"/>
</dbReference>
<evidence type="ECO:0000256" key="6">
    <source>
        <dbReference type="ARBA" id="ARBA00023212"/>
    </source>
</evidence>
<dbReference type="InParanoid" id="F4PDT5"/>
<evidence type="ECO:0000256" key="5">
    <source>
        <dbReference type="ARBA" id="ARBA00022490"/>
    </source>
</evidence>
<dbReference type="GO" id="GO:0051684">
    <property type="term" value="P:maintenance of Golgi location"/>
    <property type="evidence" value="ECO:0000318"/>
    <property type="project" value="GO_Central"/>
</dbReference>
<sequence length="884" mass="100035">MALYLRNFLFDSALVPYPLNSAFNYSALCQVAVDIFKLSEPTSRSSFSKYHSNQLSFDIWTNIGQRHLGLTFIQTLVYFETFALILRQSDAMSESAALDGLTAISRVATLPAIIQDSTPQCTPIPKVGPDLNPVSILLSTPVPAIPFLLLLFNQLYLHPHYKDSFHNQCSNPSLQNPINQLHQHMHSTCNPINIAKSNKNTLATFLPFKSLADYLKQQPSDECNNATPSVADSILKKESIPALLSPTKHNTEKNSVFNLQSSLICNESAISKVHFPSHLVKGRLGLSNFWRSSGSQWLTLIYLAHKGTQSKDNTAIMIFENQDFSSDCPDFQNFDMDWLSVLDFLFITVSPRQQNITMGLKELFGNWISSKTQNTDNLNDLDPCLTTRTQHDKPSSLESMMGATSTSAFSELFTIMDAKPVIVEFLRRWKGGKKDLADPVSIARMNQFIQWAILDCMPSYRLLKFTRHGIAYGIDDTQYWLQDPHEPPQVLISRKRNQTIVLHSAFISNTAVYIHRCHDTHVYILGPITSLFISECRNTQIIVGAVSKQIGIKQSQGLVVSAVCGQLMVWLMPYNQRFASQTESNHVTAYINTLSRPIVGQGICLNSHSNVGDFKDQHVFKYIKLVLAPCNTYYQGMRDDVLNSGLDISYNMWDKFVQVCDKEPDTKNGVASETTCWKSTPDALQKSNVSLMDPFQYLCMPIPFNRVYKHNSKNSANSFPTDLLASQSIFNQPINQIDQEYKQKTPIWTQNHAVLKKSVSLDPISRIRNNYTLSVLQEQKSIDPKSSIIVDTTYPIVVETSDGSLDRDWLMSVLPQSFKMRLETIHLLVHQVKQTLEILDNHCKHSKDLKDEIASKFNVWLKQTGKFKAILRLMAVDNECQVEK</sequence>
<keyword evidence="5" id="KW-0963">Cytoplasm</keyword>
<comment type="subcellular location">
    <subcellularLocation>
        <location evidence="1">Cytoplasm</location>
        <location evidence="1">Cytoskeleton</location>
        <location evidence="1">Microtubule organizing center</location>
        <location evidence="1">Centrosome</location>
    </subcellularLocation>
    <subcellularLocation>
        <location evidence="2">Cytoplasm</location>
        <location evidence="2">Cytoskeleton</location>
        <location evidence="2">Spindle pole</location>
    </subcellularLocation>
</comment>
<keyword evidence="6" id="KW-0206">Cytoskeleton</keyword>
<evidence type="ECO:0000256" key="4">
    <source>
        <dbReference type="ARBA" id="ARBA00017559"/>
    </source>
</evidence>
<dbReference type="InterPro" id="IPR036223">
    <property type="entry name" value="CAP_C_sf"/>
</dbReference>
<dbReference type="SUPFAM" id="SSF69340">
    <property type="entry name" value="C-terminal domain of adenylylcyclase associated protein"/>
    <property type="match status" value="1"/>
</dbReference>
<dbReference type="Pfam" id="PF07986">
    <property type="entry name" value="TBCC"/>
    <property type="match status" value="1"/>
</dbReference>
<evidence type="ECO:0000256" key="2">
    <source>
        <dbReference type="ARBA" id="ARBA00004647"/>
    </source>
</evidence>
<evidence type="ECO:0000256" key="1">
    <source>
        <dbReference type="ARBA" id="ARBA00004300"/>
    </source>
</evidence>
<dbReference type="RefSeq" id="XP_006682792.1">
    <property type="nucleotide sequence ID" value="XM_006682729.1"/>
</dbReference>
<dbReference type="SMART" id="SM00673">
    <property type="entry name" value="CARP"/>
    <property type="match status" value="1"/>
</dbReference>
<reference evidence="8 9" key="1">
    <citation type="submission" date="2009-12" db="EMBL/GenBank/DDBJ databases">
        <title>The draft genome of Batrachochytrium dendrobatidis.</title>
        <authorList>
            <consortium name="US DOE Joint Genome Institute (JGI-PGF)"/>
            <person name="Kuo A."/>
            <person name="Salamov A."/>
            <person name="Schmutz J."/>
            <person name="Lucas S."/>
            <person name="Pitluck S."/>
            <person name="Rosenblum E."/>
            <person name="Stajich J."/>
            <person name="Eisen M."/>
            <person name="Grigoriev I.V."/>
        </authorList>
    </citation>
    <scope>NUCLEOTIDE SEQUENCE [LARGE SCALE GENOMIC DNA]</scope>
    <source>
        <strain evidence="9">JAM81 / FGSC 10211</strain>
    </source>
</reference>